<organism evidence="2 3">
    <name type="scientific">Algoriphagus namhaensis</name>
    <dbReference type="NCBI Taxonomy" id="915353"/>
    <lineage>
        <taxon>Bacteria</taxon>
        <taxon>Pseudomonadati</taxon>
        <taxon>Bacteroidota</taxon>
        <taxon>Cytophagia</taxon>
        <taxon>Cytophagales</taxon>
        <taxon>Cyclobacteriaceae</taxon>
        <taxon>Algoriphagus</taxon>
    </lineage>
</organism>
<sequence>MKSKSTKNTWKKAPKSSLWNEKENWTEGVLPEEKALFGPSEQTLITFSKKECASVGSIEFEEQASSFLIKLGTSETDQKLMLTIFGEGVINRSGLPQNIKVAATNSWFRDPQLMFKGKASAGGTDMYYESGPESLEEGYGGGIIGFTEESTAGDANFTVRTGKVPPPDPHVQRSTVGGEVSFSDHSRAGRAKFTIYGTLGKDDDTFGNTVFHDHASAEHATFINVGGTVEGGDGGNTQFYDNSSSEHGLFLNFGASHYKGNGGDVAFDGNASGSYGIFHNMAATADGGNGGVTSFNNNPPKMSGIGASAGNAFFHNYGAREAGDGGGGHTEFTAKYGSCIAHKATIMNYGSVLSKSSTAGHTIFSVNLPNDFHPSAGQATIWNYASPTKEGSGGYTEFAAWDEGESPGGMPTAEKATILNAGAEINGAQGGYTKFSQKCKAGEANLIAYGGTNGGEGGMIIFYNQSEGNQAKITLYGNGTLDLSDRSENLQFQDLNLNGGIILTKVDSHEIHIQLTGHLNILSGHVFFSFRYDPNDLVEQGKKYKLLQAENLDSLDVSLFSGSDLNGLKPNFFIKKNELFVSFEA</sequence>
<comment type="caution">
    <text evidence="2">The sequence shown here is derived from an EMBL/GenBank/DDBJ whole genome shotgun (WGS) entry which is preliminary data.</text>
</comment>
<dbReference type="RefSeq" id="WP_377903776.1">
    <property type="nucleotide sequence ID" value="NZ_JBHRZS010000006.1"/>
</dbReference>
<accession>A0ABV8AR54</accession>
<keyword evidence="3" id="KW-1185">Reference proteome</keyword>
<dbReference type="EMBL" id="JBHRZS010000006">
    <property type="protein sequence ID" value="MFC3879391.1"/>
    <property type="molecule type" value="Genomic_DNA"/>
</dbReference>
<evidence type="ECO:0000256" key="1">
    <source>
        <dbReference type="SAM" id="MobiDB-lite"/>
    </source>
</evidence>
<dbReference type="Proteomes" id="UP001595805">
    <property type="component" value="Unassembled WGS sequence"/>
</dbReference>
<feature type="region of interest" description="Disordered" evidence="1">
    <location>
        <begin position="159"/>
        <end position="182"/>
    </location>
</feature>
<reference evidence="3" key="1">
    <citation type="journal article" date="2019" name="Int. J. Syst. Evol. Microbiol.">
        <title>The Global Catalogue of Microorganisms (GCM) 10K type strain sequencing project: providing services to taxonomists for standard genome sequencing and annotation.</title>
        <authorList>
            <consortium name="The Broad Institute Genomics Platform"/>
            <consortium name="The Broad Institute Genome Sequencing Center for Infectious Disease"/>
            <person name="Wu L."/>
            <person name="Ma J."/>
        </authorList>
    </citation>
    <scope>NUCLEOTIDE SEQUENCE [LARGE SCALE GENOMIC DNA]</scope>
    <source>
        <strain evidence="3">CCUG 60523</strain>
    </source>
</reference>
<proteinExistence type="predicted"/>
<name>A0ABV8AR54_9BACT</name>
<evidence type="ECO:0000313" key="2">
    <source>
        <dbReference type="EMBL" id="MFC3879391.1"/>
    </source>
</evidence>
<evidence type="ECO:0000313" key="3">
    <source>
        <dbReference type="Proteomes" id="UP001595805"/>
    </source>
</evidence>
<gene>
    <name evidence="2" type="ORF">ACFOSV_04365</name>
</gene>
<protein>
    <submittedName>
        <fullName evidence="2">Uncharacterized protein</fullName>
    </submittedName>
</protein>